<keyword evidence="4" id="KW-0449">Lipoprotein</keyword>
<evidence type="ECO:0000256" key="2">
    <source>
        <dbReference type="ARBA" id="ARBA00005778"/>
    </source>
</evidence>
<evidence type="ECO:0000313" key="6">
    <source>
        <dbReference type="EMBL" id="OMJ23702.1"/>
    </source>
</evidence>
<dbReference type="EMBL" id="LSSN01000486">
    <property type="protein sequence ID" value="OMJ23702.1"/>
    <property type="molecule type" value="Genomic_DNA"/>
</dbReference>
<evidence type="ECO:0000256" key="1">
    <source>
        <dbReference type="ARBA" id="ARBA00004635"/>
    </source>
</evidence>
<comment type="caution">
    <text evidence="6">The sequence shown here is derived from an EMBL/GenBank/DDBJ whole genome shotgun (WGS) entry which is preliminary data.</text>
</comment>
<dbReference type="STRING" id="133412.A0A1R1Y9V4"/>
<keyword evidence="7" id="KW-1185">Reference proteome</keyword>
<evidence type="ECO:0000256" key="4">
    <source>
        <dbReference type="ARBA" id="ARBA00023288"/>
    </source>
</evidence>
<dbReference type="AlphaFoldDB" id="A0A1R1Y9V4"/>
<keyword evidence="3" id="KW-0472">Membrane</keyword>
<feature type="domain" description="CYRIA/CYRIB Rac1 binding" evidence="5">
    <location>
        <begin position="176"/>
        <end position="311"/>
    </location>
</feature>
<evidence type="ECO:0000256" key="3">
    <source>
        <dbReference type="ARBA" id="ARBA00023136"/>
    </source>
</evidence>
<dbReference type="PANTHER" id="PTHR12422">
    <property type="entry name" value="GH09096P"/>
    <property type="match status" value="1"/>
</dbReference>
<evidence type="ECO:0000259" key="5">
    <source>
        <dbReference type="Pfam" id="PF07159"/>
    </source>
</evidence>
<evidence type="ECO:0000313" key="7">
    <source>
        <dbReference type="Proteomes" id="UP000187283"/>
    </source>
</evidence>
<protein>
    <submittedName>
        <fullName evidence="6">Protein FAM49A</fullName>
    </submittedName>
</protein>
<dbReference type="GO" id="GO:0016020">
    <property type="term" value="C:membrane"/>
    <property type="evidence" value="ECO:0007669"/>
    <property type="project" value="UniProtKB-SubCell"/>
</dbReference>
<feature type="domain" description="CYRIA/CYRIB Rac1 binding" evidence="5">
    <location>
        <begin position="55"/>
        <end position="171"/>
    </location>
</feature>
<dbReference type="InterPro" id="IPR039789">
    <property type="entry name" value="CYRI"/>
</dbReference>
<dbReference type="InterPro" id="IPR009828">
    <property type="entry name" value="CYRIA/CYRIB_Rac1-bd"/>
</dbReference>
<comment type="similarity">
    <text evidence="2">Belongs to the CYRI family.</text>
</comment>
<dbReference type="OrthoDB" id="60973at2759"/>
<dbReference type="GO" id="GO:0031267">
    <property type="term" value="F:small GTPase binding"/>
    <property type="evidence" value="ECO:0007669"/>
    <property type="project" value="InterPro"/>
</dbReference>
<sequence>MGNFLSSLRGNNSNFADDIFNPSSLKSSLLEGQTSLSQLYPSIYLKLEGLPDPKDDDALCKDLSKSIQKGSDFLEKISRYKGSSALIKNAISNPTNENELIALKSIIPMILLLKDCYLLSCEIESHIPRVLSVLFQSNGNPDSDNLYTHGSIVALKFAKIMDYSFQFDTLKPKDYDSELSTDITNYMSLFYAHHNPMIKIIVDQTQRTISSNNRLDFLQSLAVLSAGVINSVKKGVPNMQLYLYVRILMTTCIMYDWMSEKGVFVSSSKIPILEVVSLIFQHTNANATGYLVSIQLGCKNFNDPSTPHLVKSAFA</sequence>
<accession>A0A1R1Y9V4</accession>
<organism evidence="6 7">
    <name type="scientific">Smittium culicis</name>
    <dbReference type="NCBI Taxonomy" id="133412"/>
    <lineage>
        <taxon>Eukaryota</taxon>
        <taxon>Fungi</taxon>
        <taxon>Fungi incertae sedis</taxon>
        <taxon>Zoopagomycota</taxon>
        <taxon>Kickxellomycotina</taxon>
        <taxon>Harpellomycetes</taxon>
        <taxon>Harpellales</taxon>
        <taxon>Legeriomycetaceae</taxon>
        <taxon>Smittium</taxon>
    </lineage>
</organism>
<dbReference type="GO" id="GO:0030833">
    <property type="term" value="P:regulation of actin filament polymerization"/>
    <property type="evidence" value="ECO:0007669"/>
    <property type="project" value="InterPro"/>
</dbReference>
<name>A0A1R1Y9V4_9FUNG</name>
<comment type="subcellular location">
    <subcellularLocation>
        <location evidence="1">Membrane</location>
        <topology evidence="1">Lipid-anchor</topology>
    </subcellularLocation>
</comment>
<dbReference type="Pfam" id="PF07159">
    <property type="entry name" value="CYRIA-B_Rac1-bd"/>
    <property type="match status" value="2"/>
</dbReference>
<proteinExistence type="inferred from homology"/>
<dbReference type="Proteomes" id="UP000187283">
    <property type="component" value="Unassembled WGS sequence"/>
</dbReference>
<reference evidence="6 7" key="1">
    <citation type="submission" date="2017-01" db="EMBL/GenBank/DDBJ databases">
        <authorList>
            <person name="Mah S.A."/>
            <person name="Swanson W.J."/>
            <person name="Moy G.W."/>
            <person name="Vacquier V.D."/>
        </authorList>
    </citation>
    <scope>NUCLEOTIDE SEQUENCE [LARGE SCALE GENOMIC DNA]</scope>
    <source>
        <strain evidence="6 7">GSMNP</strain>
    </source>
</reference>
<gene>
    <name evidence="6" type="ORF">AYI70_g2082</name>
</gene>